<dbReference type="InterPro" id="IPR036890">
    <property type="entry name" value="HATPase_C_sf"/>
</dbReference>
<dbReference type="Gene3D" id="3.30.450.20">
    <property type="entry name" value="PAS domain"/>
    <property type="match status" value="1"/>
</dbReference>
<evidence type="ECO:0000256" key="12">
    <source>
        <dbReference type="ARBA" id="ARBA00023012"/>
    </source>
</evidence>
<evidence type="ECO:0000313" key="15">
    <source>
        <dbReference type="Proteomes" id="UP000275368"/>
    </source>
</evidence>
<evidence type="ECO:0000256" key="6">
    <source>
        <dbReference type="ARBA" id="ARBA00022679"/>
    </source>
</evidence>
<dbReference type="Gene3D" id="1.10.8.500">
    <property type="entry name" value="HAMP domain in histidine kinase"/>
    <property type="match status" value="1"/>
</dbReference>
<dbReference type="KEGG" id="pbk:Back11_01610"/>
<evidence type="ECO:0000256" key="1">
    <source>
        <dbReference type="ARBA" id="ARBA00000085"/>
    </source>
</evidence>
<name>A0A3G9IKI8_9BACL</name>
<dbReference type="InterPro" id="IPR003594">
    <property type="entry name" value="HATPase_dom"/>
</dbReference>
<comment type="catalytic activity">
    <reaction evidence="1">
        <text>ATP + protein L-histidine = ADP + protein N-phospho-L-histidine.</text>
        <dbReference type="EC" id="2.7.13.3"/>
    </reaction>
</comment>
<dbReference type="PROSITE" id="PS50109">
    <property type="entry name" value="HIS_KIN"/>
    <property type="match status" value="1"/>
</dbReference>
<organism evidence="14 15">
    <name type="scientific">Paenibacillus baekrokdamisoli</name>
    <dbReference type="NCBI Taxonomy" id="1712516"/>
    <lineage>
        <taxon>Bacteria</taxon>
        <taxon>Bacillati</taxon>
        <taxon>Bacillota</taxon>
        <taxon>Bacilli</taxon>
        <taxon>Bacillales</taxon>
        <taxon>Paenibacillaceae</taxon>
        <taxon>Paenibacillus</taxon>
    </lineage>
</organism>
<evidence type="ECO:0000256" key="2">
    <source>
        <dbReference type="ARBA" id="ARBA00004651"/>
    </source>
</evidence>
<dbReference type="Pfam" id="PF02518">
    <property type="entry name" value="HATPase_c"/>
    <property type="match status" value="1"/>
</dbReference>
<dbReference type="Pfam" id="PF06580">
    <property type="entry name" value="His_kinase"/>
    <property type="match status" value="1"/>
</dbReference>
<dbReference type="InterPro" id="IPR050640">
    <property type="entry name" value="Bact_2-comp_sensor_kinase"/>
</dbReference>
<dbReference type="Proteomes" id="UP000275368">
    <property type="component" value="Chromosome"/>
</dbReference>
<dbReference type="GO" id="GO:0005524">
    <property type="term" value="F:ATP binding"/>
    <property type="evidence" value="ECO:0007669"/>
    <property type="project" value="UniProtKB-KW"/>
</dbReference>
<evidence type="ECO:0000256" key="9">
    <source>
        <dbReference type="ARBA" id="ARBA00022777"/>
    </source>
</evidence>
<evidence type="ECO:0000256" key="13">
    <source>
        <dbReference type="ARBA" id="ARBA00023136"/>
    </source>
</evidence>
<dbReference type="SUPFAM" id="SSF158472">
    <property type="entry name" value="HAMP domain-like"/>
    <property type="match status" value="1"/>
</dbReference>
<keyword evidence="15" id="KW-1185">Reference proteome</keyword>
<dbReference type="GO" id="GO:0000155">
    <property type="term" value="F:phosphorelay sensor kinase activity"/>
    <property type="evidence" value="ECO:0007669"/>
    <property type="project" value="InterPro"/>
</dbReference>
<dbReference type="GO" id="GO:0005886">
    <property type="term" value="C:plasma membrane"/>
    <property type="evidence" value="ECO:0007669"/>
    <property type="project" value="UniProtKB-SubCell"/>
</dbReference>
<dbReference type="PANTHER" id="PTHR34220:SF11">
    <property type="entry name" value="SENSOR PROTEIN KINASE HPTS"/>
    <property type="match status" value="1"/>
</dbReference>
<keyword evidence="9 14" id="KW-0418">Kinase</keyword>
<keyword evidence="4" id="KW-1003">Cell membrane</keyword>
<keyword evidence="7" id="KW-0812">Transmembrane</keyword>
<evidence type="ECO:0000256" key="8">
    <source>
        <dbReference type="ARBA" id="ARBA00022741"/>
    </source>
</evidence>
<proteinExistence type="predicted"/>
<evidence type="ECO:0000256" key="3">
    <source>
        <dbReference type="ARBA" id="ARBA00012438"/>
    </source>
</evidence>
<reference evidence="14 15" key="1">
    <citation type="submission" date="2018-11" db="EMBL/GenBank/DDBJ databases">
        <title>Complete genome sequence of Paenibacillus baekrokdamisoli strain KCTC 33723.</title>
        <authorList>
            <person name="Kang S.W."/>
            <person name="Lee K.C."/>
            <person name="Kim K.K."/>
            <person name="Kim J.S."/>
            <person name="Kim D.S."/>
            <person name="Ko S.H."/>
            <person name="Yang S.H."/>
            <person name="Lee J.S."/>
        </authorList>
    </citation>
    <scope>NUCLEOTIDE SEQUENCE [LARGE SCALE GENOMIC DNA]</scope>
    <source>
        <strain evidence="14 15">KCTC 33723</strain>
    </source>
</reference>
<dbReference type="EC" id="2.7.13.3" evidence="3"/>
<dbReference type="Pfam" id="PF00672">
    <property type="entry name" value="HAMP"/>
    <property type="match status" value="1"/>
</dbReference>
<dbReference type="CDD" id="cd06225">
    <property type="entry name" value="HAMP"/>
    <property type="match status" value="1"/>
</dbReference>
<sequence>MIVNLKNKILQYMLDLKIKKKLFLTYFVLIIIPLLIFSLIAYNQIAQTIQKNTMFSVKQSFDQVVFSFSSKVNGAMNMSDLIILDSEATRAFNNMILPDKEIPNQIYDFTYLNRFFSYLQRNADNFRIRLFIPDNLIYSGENQNFFSLNEAYNKPWYEALNNKSVNILWQQTKSVTIATSGLTIEEKVLSALRLVKKPEDYTKDIGVLSIDILQSDIQKMLKKAAELTETGIVYIENSDGIIQSSASLGITANWKVPQAYYNTVQEAQWQKTKINNEVAFVGYKNIEKTDLRLVSVIPLKEILASSNQQRNYLIVLLVVMGAAAYLLAYFISASSTKRIYNLVDKMRQVQKGDLSVTIPKKSRDEIGELALNFNFMIKKISELNEEQYKSGQEVKEAELKLVQAEFKTLQAQINPHFLYNTLDLINWMAIKYDCPDIESLIFSLSRFYKLSLRKGADIVTIQDEVMHIQTYLQIQNYRFENCVQLELDVSSIQQYKIPKITLHPLVENSIMHGIYKKSGSTGTIRISGKLEMDHIVLYIEDDGVGMTEQQIKQILEPSQPDEETDDLHGFGINNVNERLKQYFGSPYGLTYTSTVGIGTTVEIRIPHKGM</sequence>
<accession>A0A3G9IKI8</accession>
<comment type="subcellular location">
    <subcellularLocation>
        <location evidence="2">Cell membrane</location>
        <topology evidence="2">Multi-pass membrane protein</topology>
    </subcellularLocation>
</comment>
<dbReference type="OrthoDB" id="9776552at2"/>
<keyword evidence="12" id="KW-0902">Two-component regulatory system</keyword>
<keyword evidence="13" id="KW-0472">Membrane</keyword>
<keyword evidence="5" id="KW-0597">Phosphoprotein</keyword>
<gene>
    <name evidence="14" type="ORF">Back11_01610</name>
</gene>
<evidence type="ECO:0000256" key="10">
    <source>
        <dbReference type="ARBA" id="ARBA00022840"/>
    </source>
</evidence>
<keyword evidence="6" id="KW-0808">Transferase</keyword>
<dbReference type="AlphaFoldDB" id="A0A3G9IKI8"/>
<keyword evidence="10" id="KW-0067">ATP-binding</keyword>
<dbReference type="SUPFAM" id="SSF55874">
    <property type="entry name" value="ATPase domain of HSP90 chaperone/DNA topoisomerase II/histidine kinase"/>
    <property type="match status" value="1"/>
</dbReference>
<keyword evidence="11" id="KW-1133">Transmembrane helix</keyword>
<evidence type="ECO:0000256" key="11">
    <source>
        <dbReference type="ARBA" id="ARBA00022989"/>
    </source>
</evidence>
<dbReference type="InterPro" id="IPR010559">
    <property type="entry name" value="Sig_transdc_His_kin_internal"/>
</dbReference>
<dbReference type="SMART" id="SM00387">
    <property type="entry name" value="HATPase_c"/>
    <property type="match status" value="1"/>
</dbReference>
<dbReference type="InterPro" id="IPR003660">
    <property type="entry name" value="HAMP_dom"/>
</dbReference>
<evidence type="ECO:0000256" key="5">
    <source>
        <dbReference type="ARBA" id="ARBA00022553"/>
    </source>
</evidence>
<evidence type="ECO:0000313" key="14">
    <source>
        <dbReference type="EMBL" id="BBH18816.1"/>
    </source>
</evidence>
<keyword evidence="8" id="KW-0547">Nucleotide-binding</keyword>
<dbReference type="EMBL" id="AP019308">
    <property type="protein sequence ID" value="BBH18816.1"/>
    <property type="molecule type" value="Genomic_DNA"/>
</dbReference>
<dbReference type="Gene3D" id="3.30.565.10">
    <property type="entry name" value="Histidine kinase-like ATPase, C-terminal domain"/>
    <property type="match status" value="1"/>
</dbReference>
<protein>
    <recommendedName>
        <fullName evidence="3">histidine kinase</fullName>
        <ecNumber evidence="3">2.7.13.3</ecNumber>
    </recommendedName>
</protein>
<dbReference type="PROSITE" id="PS50885">
    <property type="entry name" value="HAMP"/>
    <property type="match status" value="1"/>
</dbReference>
<evidence type="ECO:0000256" key="7">
    <source>
        <dbReference type="ARBA" id="ARBA00022692"/>
    </source>
</evidence>
<evidence type="ECO:0000256" key="4">
    <source>
        <dbReference type="ARBA" id="ARBA00022475"/>
    </source>
</evidence>
<dbReference type="InterPro" id="IPR005467">
    <property type="entry name" value="His_kinase_dom"/>
</dbReference>
<dbReference type="SMART" id="SM00304">
    <property type="entry name" value="HAMP"/>
    <property type="match status" value="1"/>
</dbReference>
<dbReference type="PANTHER" id="PTHR34220">
    <property type="entry name" value="SENSOR HISTIDINE KINASE YPDA"/>
    <property type="match status" value="1"/>
</dbReference>